<dbReference type="AlphaFoldDB" id="A0A1H0S9U1"/>
<evidence type="ECO:0000259" key="2">
    <source>
        <dbReference type="Pfam" id="PF08940"/>
    </source>
</evidence>
<protein>
    <recommendedName>
        <fullName evidence="2">DUF1918 domain-containing protein</fullName>
    </recommendedName>
</protein>
<keyword evidence="4" id="KW-1185">Reference proteome</keyword>
<dbReference type="EMBL" id="LT629710">
    <property type="protein sequence ID" value="SDP38562.1"/>
    <property type="molecule type" value="Genomic_DNA"/>
</dbReference>
<evidence type="ECO:0000313" key="4">
    <source>
        <dbReference type="Proteomes" id="UP000198741"/>
    </source>
</evidence>
<evidence type="ECO:0000313" key="3">
    <source>
        <dbReference type="EMBL" id="SDP38562.1"/>
    </source>
</evidence>
<organism evidence="3 4">
    <name type="scientific">Nakamurella panacisegetis</name>
    <dbReference type="NCBI Taxonomy" id="1090615"/>
    <lineage>
        <taxon>Bacteria</taxon>
        <taxon>Bacillati</taxon>
        <taxon>Actinomycetota</taxon>
        <taxon>Actinomycetes</taxon>
        <taxon>Nakamurellales</taxon>
        <taxon>Nakamurellaceae</taxon>
        <taxon>Nakamurella</taxon>
    </lineage>
</organism>
<evidence type="ECO:0000256" key="1">
    <source>
        <dbReference type="SAM" id="MobiDB-lite"/>
    </source>
</evidence>
<reference evidence="3 4" key="1">
    <citation type="submission" date="2016-10" db="EMBL/GenBank/DDBJ databases">
        <authorList>
            <person name="de Groot N.N."/>
        </authorList>
    </citation>
    <scope>NUCLEOTIDE SEQUENCE [LARGE SCALE GENOMIC DNA]</scope>
    <source>
        <strain evidence="4">P4-7,KCTC 19426,CECT 7604</strain>
    </source>
</reference>
<dbReference type="STRING" id="1090615.SAMN04515671_3982"/>
<dbReference type="InterPro" id="IPR015035">
    <property type="entry name" value="DUF1918"/>
</dbReference>
<dbReference type="Gene3D" id="2.30.30.440">
    <property type="entry name" value="Domain of unknown function DUF1918"/>
    <property type="match status" value="1"/>
</dbReference>
<dbReference type="Pfam" id="PF08940">
    <property type="entry name" value="DUF1918"/>
    <property type="match status" value="1"/>
</dbReference>
<dbReference type="Proteomes" id="UP000198741">
    <property type="component" value="Chromosome I"/>
</dbReference>
<feature type="domain" description="DUF1918" evidence="2">
    <location>
        <begin position="1"/>
        <end position="58"/>
    </location>
</feature>
<name>A0A1H0S9U1_9ACTN</name>
<accession>A0A1H0S9U1</accession>
<feature type="compositionally biased region" description="Basic and acidic residues" evidence="1">
    <location>
        <begin position="64"/>
        <end position="73"/>
    </location>
</feature>
<dbReference type="OrthoDB" id="4828144at2"/>
<sequence>MHAQVGDWLLVHNRTDRQRPRRAEIVDVRSEDGSPPYLVRWLDSGESTLVFPGSDATIVSAAEQQRRDEEESARVSAVQQSIAGGHLAQGTGHFR</sequence>
<dbReference type="RefSeq" id="WP_090479451.1">
    <property type="nucleotide sequence ID" value="NZ_LT629710.1"/>
</dbReference>
<gene>
    <name evidence="3" type="ORF">SAMN04515671_3982</name>
</gene>
<dbReference type="SUPFAM" id="SSF50118">
    <property type="entry name" value="Cell growth inhibitor/plasmid maintenance toxic component"/>
    <property type="match status" value="1"/>
</dbReference>
<feature type="region of interest" description="Disordered" evidence="1">
    <location>
        <begin position="63"/>
        <end position="95"/>
    </location>
</feature>
<proteinExistence type="predicted"/>